<protein>
    <recommendedName>
        <fullName evidence="10">Methyl-accepting chemotaxis sensory transducer</fullName>
    </recommendedName>
</protein>
<dbReference type="PRINTS" id="PR00260">
    <property type="entry name" value="CHEMTRNSDUCR"/>
</dbReference>
<dbReference type="SUPFAM" id="SSF46458">
    <property type="entry name" value="Globin-like"/>
    <property type="match status" value="1"/>
</dbReference>
<organism evidence="8 9">
    <name type="scientific">Methylobacterium organophilum</name>
    <dbReference type="NCBI Taxonomy" id="410"/>
    <lineage>
        <taxon>Bacteria</taxon>
        <taxon>Pseudomonadati</taxon>
        <taxon>Pseudomonadota</taxon>
        <taxon>Alphaproteobacteria</taxon>
        <taxon>Hyphomicrobiales</taxon>
        <taxon>Methylobacteriaceae</taxon>
        <taxon>Methylobacterium</taxon>
    </lineage>
</organism>
<keyword evidence="3 5" id="KW-0807">Transducer</keyword>
<feature type="domain" description="T-SNARE coiled-coil homology" evidence="7">
    <location>
        <begin position="344"/>
        <end position="406"/>
    </location>
</feature>
<comment type="similarity">
    <text evidence="4">Belongs to the methyl-accepting chemotaxis (MCP) protein family.</text>
</comment>
<dbReference type="Proteomes" id="UP001055156">
    <property type="component" value="Unassembled WGS sequence"/>
</dbReference>
<gene>
    <name evidence="8" type="ORF">LKMONMHP_2105</name>
</gene>
<dbReference type="CDD" id="cd01068">
    <property type="entry name" value="globin_sensor"/>
    <property type="match status" value="1"/>
</dbReference>
<dbReference type="PROSITE" id="PS50192">
    <property type="entry name" value="T_SNARE"/>
    <property type="match status" value="1"/>
</dbReference>
<dbReference type="EMBL" id="BPQV01000005">
    <property type="protein sequence ID" value="GJE27247.1"/>
    <property type="molecule type" value="Genomic_DNA"/>
</dbReference>
<accession>A0ABQ4TB20</accession>
<dbReference type="SUPFAM" id="SSF58104">
    <property type="entry name" value="Methyl-accepting chemotaxis protein (MCP) signaling domain"/>
    <property type="match status" value="1"/>
</dbReference>
<dbReference type="InterPro" id="IPR009050">
    <property type="entry name" value="Globin-like_sf"/>
</dbReference>
<dbReference type="InterPro" id="IPR000727">
    <property type="entry name" value="T_SNARE_dom"/>
</dbReference>
<dbReference type="InterPro" id="IPR039379">
    <property type="entry name" value="Protoglobin_sensor_dom"/>
</dbReference>
<dbReference type="PANTHER" id="PTHR32089">
    <property type="entry name" value="METHYL-ACCEPTING CHEMOTAXIS PROTEIN MCPB"/>
    <property type="match status" value="1"/>
</dbReference>
<dbReference type="InterPro" id="IPR012292">
    <property type="entry name" value="Globin/Proto"/>
</dbReference>
<evidence type="ECO:0008006" key="10">
    <source>
        <dbReference type="Google" id="ProtNLM"/>
    </source>
</evidence>
<keyword evidence="9" id="KW-1185">Reference proteome</keyword>
<evidence type="ECO:0000259" key="7">
    <source>
        <dbReference type="PROSITE" id="PS50192"/>
    </source>
</evidence>
<keyword evidence="2" id="KW-1003">Cell membrane</keyword>
<dbReference type="InterPro" id="IPR004089">
    <property type="entry name" value="MCPsignal_dom"/>
</dbReference>
<name>A0ABQ4TB20_METOR</name>
<sequence>MRTVVQDTIQISERLAFLGIDARARQDLVALWPLIEPALPQVLEQFYVKLRGVPQLAALLGDHQSRLVSAQSNHWKRLFSGNFDADYVAGIRRIGLVHHKIGLEPRWYIGGYAFVLNALVAHLSAGHRFNGRALAERIAVLNKAVMLDMDFAISIYQETLVEERQKRGALLSEAVATFSESVGESLRVSEQASGVLSNSAHALDGATANANALAGAVMGAAEQTSADIQTTAAAAEELASSVKEIGQQATASAEVASRAVETAERTRESVSSLTAQAEQIGQVIELISQIASQTNLLALNATIEAARAGAAGRGFAVVASEVKTLAEQTARATTEIGSRIAAIQKATQQSAGDIQEIARVIGDVNGIATAIAAAVEEQEAVTREIAATIQRTAGSTQTVARSIEELGGSTRTATDAAGQVGTARATLDQQIARLRQDIDTFLARARAA</sequence>
<dbReference type="PROSITE" id="PS50111">
    <property type="entry name" value="CHEMOTAXIS_TRANSDUC_2"/>
    <property type="match status" value="1"/>
</dbReference>
<evidence type="ECO:0000256" key="1">
    <source>
        <dbReference type="ARBA" id="ARBA00004429"/>
    </source>
</evidence>
<feature type="domain" description="Methyl-accepting transducer" evidence="6">
    <location>
        <begin position="199"/>
        <end position="414"/>
    </location>
</feature>
<proteinExistence type="inferred from homology"/>
<evidence type="ECO:0000256" key="2">
    <source>
        <dbReference type="ARBA" id="ARBA00022519"/>
    </source>
</evidence>
<dbReference type="Gene3D" id="1.10.287.950">
    <property type="entry name" value="Methyl-accepting chemotaxis protein"/>
    <property type="match status" value="1"/>
</dbReference>
<evidence type="ECO:0000259" key="6">
    <source>
        <dbReference type="PROSITE" id="PS50111"/>
    </source>
</evidence>
<dbReference type="InterPro" id="IPR044398">
    <property type="entry name" value="Globin-sensor_dom"/>
</dbReference>
<evidence type="ECO:0000313" key="8">
    <source>
        <dbReference type="EMBL" id="GJE27247.1"/>
    </source>
</evidence>
<keyword evidence="2" id="KW-0997">Cell inner membrane</keyword>
<dbReference type="PANTHER" id="PTHR32089:SF112">
    <property type="entry name" value="LYSOZYME-LIKE PROTEIN-RELATED"/>
    <property type="match status" value="1"/>
</dbReference>
<comment type="caution">
    <text evidence="8">The sequence shown here is derived from an EMBL/GenBank/DDBJ whole genome shotgun (WGS) entry which is preliminary data.</text>
</comment>
<keyword evidence="2" id="KW-0472">Membrane</keyword>
<evidence type="ECO:0000256" key="3">
    <source>
        <dbReference type="ARBA" id="ARBA00023224"/>
    </source>
</evidence>
<evidence type="ECO:0000313" key="9">
    <source>
        <dbReference type="Proteomes" id="UP001055156"/>
    </source>
</evidence>
<evidence type="ECO:0000256" key="4">
    <source>
        <dbReference type="ARBA" id="ARBA00029447"/>
    </source>
</evidence>
<comment type="subcellular location">
    <subcellularLocation>
        <location evidence="1">Cell inner membrane</location>
        <topology evidence="1">Multi-pass membrane protein</topology>
    </subcellularLocation>
</comment>
<dbReference type="Gene3D" id="1.10.490.10">
    <property type="entry name" value="Globins"/>
    <property type="match status" value="1"/>
</dbReference>
<dbReference type="Pfam" id="PF00015">
    <property type="entry name" value="MCPsignal"/>
    <property type="match status" value="1"/>
</dbReference>
<dbReference type="InterPro" id="IPR004090">
    <property type="entry name" value="Chemotax_Me-accpt_rcpt"/>
</dbReference>
<dbReference type="Pfam" id="PF11563">
    <property type="entry name" value="Protoglobin"/>
    <property type="match status" value="1"/>
</dbReference>
<reference evidence="8" key="1">
    <citation type="journal article" date="2021" name="Front. Microbiol.">
        <title>Comprehensive Comparative Genomics and Phenotyping of Methylobacterium Species.</title>
        <authorList>
            <person name="Alessa O."/>
            <person name="Ogura Y."/>
            <person name="Fujitani Y."/>
            <person name="Takami H."/>
            <person name="Hayashi T."/>
            <person name="Sahin N."/>
            <person name="Tani A."/>
        </authorList>
    </citation>
    <scope>NUCLEOTIDE SEQUENCE</scope>
    <source>
        <strain evidence="8">NBRC 15689</strain>
    </source>
</reference>
<evidence type="ECO:0000256" key="5">
    <source>
        <dbReference type="PROSITE-ProRule" id="PRU00284"/>
    </source>
</evidence>
<dbReference type="SMART" id="SM00283">
    <property type="entry name" value="MA"/>
    <property type="match status" value="1"/>
</dbReference>
<reference evidence="8" key="2">
    <citation type="submission" date="2021-08" db="EMBL/GenBank/DDBJ databases">
        <authorList>
            <person name="Tani A."/>
            <person name="Ola A."/>
            <person name="Ogura Y."/>
            <person name="Katsura K."/>
            <person name="Hayashi T."/>
        </authorList>
    </citation>
    <scope>NUCLEOTIDE SEQUENCE</scope>
    <source>
        <strain evidence="8">NBRC 15689</strain>
    </source>
</reference>